<accession>A0AAV4RU56</accession>
<dbReference type="AlphaFoldDB" id="A0AAV4RU56"/>
<protein>
    <submittedName>
        <fullName evidence="2">Uncharacterized protein</fullName>
    </submittedName>
</protein>
<evidence type="ECO:0000313" key="2">
    <source>
        <dbReference type="EMBL" id="GIY23652.1"/>
    </source>
</evidence>
<feature type="region of interest" description="Disordered" evidence="1">
    <location>
        <begin position="61"/>
        <end position="88"/>
    </location>
</feature>
<evidence type="ECO:0000313" key="3">
    <source>
        <dbReference type="Proteomes" id="UP001054837"/>
    </source>
</evidence>
<evidence type="ECO:0000256" key="1">
    <source>
        <dbReference type="SAM" id="MobiDB-lite"/>
    </source>
</evidence>
<dbReference type="Proteomes" id="UP001054837">
    <property type="component" value="Unassembled WGS sequence"/>
</dbReference>
<gene>
    <name evidence="2" type="ORF">CDAR_478921</name>
</gene>
<organism evidence="2 3">
    <name type="scientific">Caerostris darwini</name>
    <dbReference type="NCBI Taxonomy" id="1538125"/>
    <lineage>
        <taxon>Eukaryota</taxon>
        <taxon>Metazoa</taxon>
        <taxon>Ecdysozoa</taxon>
        <taxon>Arthropoda</taxon>
        <taxon>Chelicerata</taxon>
        <taxon>Arachnida</taxon>
        <taxon>Araneae</taxon>
        <taxon>Araneomorphae</taxon>
        <taxon>Entelegynae</taxon>
        <taxon>Araneoidea</taxon>
        <taxon>Araneidae</taxon>
        <taxon>Caerostris</taxon>
    </lineage>
</organism>
<name>A0AAV4RU56_9ARAC</name>
<proteinExistence type="predicted"/>
<reference evidence="2 3" key="1">
    <citation type="submission" date="2021-06" db="EMBL/GenBank/DDBJ databases">
        <title>Caerostris darwini draft genome.</title>
        <authorList>
            <person name="Kono N."/>
            <person name="Arakawa K."/>
        </authorList>
    </citation>
    <scope>NUCLEOTIDE SEQUENCE [LARGE SCALE GENOMIC DNA]</scope>
</reference>
<comment type="caution">
    <text evidence="2">The sequence shown here is derived from an EMBL/GenBank/DDBJ whole genome shotgun (WGS) entry which is preliminary data.</text>
</comment>
<sequence length="122" mass="13825">MHQFLLELKIQKKDFKNVMTFIIVRDIAKGADVVLLWKAKNNLRPVCLRCEGCGHKSLTQRPETAQAARAQGGPHVRENPGRQRPTPELLWGSSCFGTQTTLKAVEDQELGRRRPLVRVLLL</sequence>
<keyword evidence="3" id="KW-1185">Reference proteome</keyword>
<dbReference type="EMBL" id="BPLQ01006572">
    <property type="protein sequence ID" value="GIY23652.1"/>
    <property type="molecule type" value="Genomic_DNA"/>
</dbReference>